<protein>
    <recommendedName>
        <fullName evidence="6">Prepilin-type N-terminal cleavage/methylation domain-containing protein</fullName>
    </recommendedName>
</protein>
<organism evidence="4 5">
    <name type="scientific">Ornithinibacillus halophilus</name>
    <dbReference type="NCBI Taxonomy" id="930117"/>
    <lineage>
        <taxon>Bacteria</taxon>
        <taxon>Bacillati</taxon>
        <taxon>Bacillota</taxon>
        <taxon>Bacilli</taxon>
        <taxon>Bacillales</taxon>
        <taxon>Bacillaceae</taxon>
        <taxon>Ornithinibacillus</taxon>
    </lineage>
</organism>
<keyword evidence="3" id="KW-0472">Membrane</keyword>
<dbReference type="GO" id="GO:0030420">
    <property type="term" value="P:establishment of competence for transformation"/>
    <property type="evidence" value="ECO:0007669"/>
    <property type="project" value="UniProtKB-KW"/>
</dbReference>
<evidence type="ECO:0000256" key="1">
    <source>
        <dbReference type="ARBA" id="ARBA00004241"/>
    </source>
</evidence>
<evidence type="ECO:0000313" key="5">
    <source>
        <dbReference type="Proteomes" id="UP000183988"/>
    </source>
</evidence>
<evidence type="ECO:0000256" key="3">
    <source>
        <dbReference type="SAM" id="Phobius"/>
    </source>
</evidence>
<keyword evidence="3" id="KW-0812">Transmembrane</keyword>
<evidence type="ECO:0000313" key="4">
    <source>
        <dbReference type="EMBL" id="SHF78973.1"/>
    </source>
</evidence>
<dbReference type="RefSeq" id="WP_072888392.1">
    <property type="nucleotide sequence ID" value="NZ_FQVW01000005.1"/>
</dbReference>
<dbReference type="InterPro" id="IPR012332">
    <property type="entry name" value="Autotransporter_pectin_lyase_C"/>
</dbReference>
<dbReference type="GO" id="GO:0009986">
    <property type="term" value="C:cell surface"/>
    <property type="evidence" value="ECO:0007669"/>
    <property type="project" value="UniProtKB-SubCell"/>
</dbReference>
<dbReference type="Proteomes" id="UP000183988">
    <property type="component" value="Unassembled WGS sequence"/>
</dbReference>
<feature type="transmembrane region" description="Helical" evidence="3">
    <location>
        <begin position="12"/>
        <end position="39"/>
    </location>
</feature>
<gene>
    <name evidence="4" type="ORF">SAMN05216225_100536</name>
</gene>
<evidence type="ECO:0000256" key="2">
    <source>
        <dbReference type="ARBA" id="ARBA00023287"/>
    </source>
</evidence>
<proteinExistence type="predicted"/>
<keyword evidence="3" id="KW-1133">Transmembrane helix</keyword>
<accession>A0A1M5EI59</accession>
<dbReference type="Pfam" id="PF07963">
    <property type="entry name" value="N_methyl"/>
    <property type="match status" value="1"/>
</dbReference>
<dbReference type="STRING" id="930117.SAMN05216225_100536"/>
<dbReference type="PROSITE" id="PS00409">
    <property type="entry name" value="PROKAR_NTER_METHYL"/>
    <property type="match status" value="1"/>
</dbReference>
<reference evidence="4 5" key="1">
    <citation type="submission" date="2016-11" db="EMBL/GenBank/DDBJ databases">
        <authorList>
            <person name="Jaros S."/>
            <person name="Januszkiewicz K."/>
            <person name="Wedrychowicz H."/>
        </authorList>
    </citation>
    <scope>NUCLEOTIDE SEQUENCE [LARGE SCALE GENOMIC DNA]</scope>
    <source>
        <strain evidence="4 5">IBRC-M 10683</strain>
    </source>
</reference>
<keyword evidence="5" id="KW-1185">Reference proteome</keyword>
<comment type="subcellular location">
    <subcellularLocation>
        <location evidence="1">Cell surface</location>
    </subcellularLocation>
</comment>
<dbReference type="OrthoDB" id="2968414at2"/>
<evidence type="ECO:0008006" key="6">
    <source>
        <dbReference type="Google" id="ProtNLM"/>
    </source>
</evidence>
<keyword evidence="2" id="KW-0178">Competence</keyword>
<dbReference type="AlphaFoldDB" id="A0A1M5EI59"/>
<dbReference type="EMBL" id="FQVW01000005">
    <property type="protein sequence ID" value="SHF78973.1"/>
    <property type="molecule type" value="Genomic_DNA"/>
</dbReference>
<dbReference type="Gene3D" id="2.160.20.20">
    <property type="match status" value="1"/>
</dbReference>
<dbReference type="InterPro" id="IPR012902">
    <property type="entry name" value="N_methyl_site"/>
</dbReference>
<sequence>MSFSFLKKQAGITLIELLATLSLFSIVITLTSTLILQIFNSEDNIRKQISTKQELNILINEIRQQYRDNNLTICYENNQLSIEELQITYTNISEASFQNNGNTFSGANSNTCMEVDTESPLIIKIATSTTKIETTLINQSNQYTKDIQLVHEHDEVEEPGGDSYDVLFTFQCNFEGNPNFTKTRSPTVEFILNPLCGSPSIYTVENNATFSRNLLLNPQVNLNVNNNFYSTENVNSINIEENSNLNVSGNGIFYGNVTLSPNAKLQIDGDATFNDNIILDRKGRVVSEISIGGDVIIHGNITMPQFTMLTIDGNAKLNGNIYLQPQSLIIIKGDAICNGFIDNKSSIQVNPNKINTCS</sequence>
<name>A0A1M5EI59_9BACI</name>